<dbReference type="InterPro" id="IPR037167">
    <property type="entry name" value="Peptidase_S11_C_sf"/>
</dbReference>
<evidence type="ECO:0000256" key="8">
    <source>
        <dbReference type="ARBA" id="ARBA00022801"/>
    </source>
</evidence>
<dbReference type="InterPro" id="IPR012338">
    <property type="entry name" value="Beta-lactam/transpept-like"/>
</dbReference>
<evidence type="ECO:0000256" key="10">
    <source>
        <dbReference type="ARBA" id="ARBA00022984"/>
    </source>
</evidence>
<dbReference type="SUPFAM" id="SSF56601">
    <property type="entry name" value="beta-lactamase/transpeptidase-like"/>
    <property type="match status" value="1"/>
</dbReference>
<evidence type="ECO:0000256" key="5">
    <source>
        <dbReference type="ARBA" id="ARBA00022645"/>
    </source>
</evidence>
<dbReference type="InterPro" id="IPR015956">
    <property type="entry name" value="Peniciliin-bd_prot_C_sf"/>
</dbReference>
<dbReference type="InterPro" id="IPR001967">
    <property type="entry name" value="Peptidase_S11_N"/>
</dbReference>
<evidence type="ECO:0000256" key="14">
    <source>
        <dbReference type="SAM" id="SignalP"/>
    </source>
</evidence>
<evidence type="ECO:0000256" key="3">
    <source>
        <dbReference type="ARBA" id="ARBA00007164"/>
    </source>
</evidence>
<evidence type="ECO:0000256" key="1">
    <source>
        <dbReference type="ARBA" id="ARBA00003217"/>
    </source>
</evidence>
<evidence type="ECO:0000256" key="4">
    <source>
        <dbReference type="ARBA" id="ARBA00012448"/>
    </source>
</evidence>
<comment type="pathway">
    <text evidence="2">Cell wall biogenesis; peptidoglycan biosynthesis.</text>
</comment>
<dbReference type="Pfam" id="PF00768">
    <property type="entry name" value="Peptidase_S11"/>
    <property type="match status" value="1"/>
</dbReference>
<sequence length="432" mass="47044">MNRFWKWGKLALAAMITVQIAVSPLVANTAQAAEADTTNLGLTAKAAVLMEASTGQVLYAQNENTAMPPASMAKMMTEYLVLDSIANKKMDWTDTLTISDYSAFLSNNKALSGIPKAEGDQYTVQDLFNAVTIYSDNGAAVALAEKIAGSEEQFAQLMNETAAKLGLSKDAYFINTSGLDRVDLGKYAPASLPGETVFTAKDAALIAFHLLNDYPDILKFSSIPSKKFRPTDANAMVNWNWMLEGNKDNVNFKKFVYQGLDGLKTGHTDKAGFCFTGTAIRNDTRLIAVVMNSSTRDNSFFDTKKLLDFGYSNFEKKEVVKADTAVESLPTVPLKKGTNTEIPVVTGESLSLLVKKGTPDTAFVKTAEGRSDLVAPITKGQEVGTMTVTFENKPYTIKLVAANDEEKGSWFRLFFRAIKNFFVDMIGGAKKG</sequence>
<dbReference type="PANTHER" id="PTHR21581:SF11">
    <property type="entry name" value="D-ALANYL-D-ALANINE CARBOXYPEPTIDASE DACA"/>
    <property type="match status" value="1"/>
</dbReference>
<comment type="function">
    <text evidence="1">Removes C-terminal D-alanyl residues from sugar-peptide cell wall precursors.</text>
</comment>
<dbReference type="Proteomes" id="UP001057134">
    <property type="component" value="Chromosome"/>
</dbReference>
<dbReference type="Gene3D" id="2.60.410.10">
    <property type="entry name" value="D-Ala-D-Ala carboxypeptidase, C-terminal domain"/>
    <property type="match status" value="1"/>
</dbReference>
<accession>A0ABY4RQL4</accession>
<evidence type="ECO:0000313" key="16">
    <source>
        <dbReference type="EMBL" id="UQZ84480.1"/>
    </source>
</evidence>
<dbReference type="PRINTS" id="PR00725">
    <property type="entry name" value="DADACBPTASE1"/>
</dbReference>
<evidence type="ECO:0000256" key="11">
    <source>
        <dbReference type="ARBA" id="ARBA00023316"/>
    </source>
</evidence>
<evidence type="ECO:0000256" key="12">
    <source>
        <dbReference type="ARBA" id="ARBA00034000"/>
    </source>
</evidence>
<keyword evidence="6" id="KW-0645">Protease</keyword>
<dbReference type="InterPro" id="IPR018044">
    <property type="entry name" value="Peptidase_S11"/>
</dbReference>
<dbReference type="SUPFAM" id="SSF69189">
    <property type="entry name" value="Penicillin-binding protein associated domain"/>
    <property type="match status" value="1"/>
</dbReference>
<evidence type="ECO:0000256" key="2">
    <source>
        <dbReference type="ARBA" id="ARBA00004752"/>
    </source>
</evidence>
<dbReference type="PANTHER" id="PTHR21581">
    <property type="entry name" value="D-ALANYL-D-ALANINE CARBOXYPEPTIDASE"/>
    <property type="match status" value="1"/>
</dbReference>
<evidence type="ECO:0000259" key="15">
    <source>
        <dbReference type="SMART" id="SM00936"/>
    </source>
</evidence>
<dbReference type="EMBL" id="CP027059">
    <property type="protein sequence ID" value="UQZ84480.1"/>
    <property type="molecule type" value="Genomic_DNA"/>
</dbReference>
<feature type="chain" id="PRO_5047036630" description="serine-type D-Ala-D-Ala carboxypeptidase" evidence="14">
    <location>
        <begin position="33"/>
        <end position="432"/>
    </location>
</feature>
<dbReference type="Pfam" id="PF07943">
    <property type="entry name" value="PBP5_C"/>
    <property type="match status" value="1"/>
</dbReference>
<feature type="signal peptide" evidence="14">
    <location>
        <begin position="1"/>
        <end position="32"/>
    </location>
</feature>
<evidence type="ECO:0000256" key="7">
    <source>
        <dbReference type="ARBA" id="ARBA00022729"/>
    </source>
</evidence>
<dbReference type="Gene3D" id="3.40.710.10">
    <property type="entry name" value="DD-peptidase/beta-lactamase superfamily"/>
    <property type="match status" value="1"/>
</dbReference>
<dbReference type="GO" id="GO:0009002">
    <property type="term" value="F:serine-type D-Ala-D-Ala carboxypeptidase activity"/>
    <property type="evidence" value="ECO:0007669"/>
    <property type="project" value="UniProtKB-EC"/>
</dbReference>
<evidence type="ECO:0000256" key="9">
    <source>
        <dbReference type="ARBA" id="ARBA00022960"/>
    </source>
</evidence>
<keyword evidence="7 14" id="KW-0732">Signal</keyword>
<dbReference type="EC" id="3.4.16.4" evidence="4"/>
<evidence type="ECO:0000256" key="13">
    <source>
        <dbReference type="RuleBase" id="RU004016"/>
    </source>
</evidence>
<evidence type="ECO:0000313" key="17">
    <source>
        <dbReference type="Proteomes" id="UP001057134"/>
    </source>
</evidence>
<keyword evidence="11" id="KW-0961">Cell wall biogenesis/degradation</keyword>
<protein>
    <recommendedName>
        <fullName evidence="4">serine-type D-Ala-D-Ala carboxypeptidase</fullName>
        <ecNumber evidence="4">3.4.16.4</ecNumber>
    </recommendedName>
</protein>
<dbReference type="SMART" id="SM00936">
    <property type="entry name" value="PBP5_C"/>
    <property type="match status" value="1"/>
</dbReference>
<comment type="catalytic activity">
    <reaction evidence="12">
        <text>Preferential cleavage: (Ac)2-L-Lys-D-Ala-|-D-Ala. Also transpeptidation of peptidyl-alanyl moieties that are N-acyl substituents of D-alanine.</text>
        <dbReference type="EC" id="3.4.16.4"/>
    </reaction>
</comment>
<comment type="similarity">
    <text evidence="3 13">Belongs to the peptidase S11 family.</text>
</comment>
<reference evidence="16" key="2">
    <citation type="journal article" date="2021" name="J Anim Sci Technol">
        <title>Complete genome sequence of Paenibacillus konkukensis sp. nov. SK3146 as a potential probiotic strain.</title>
        <authorList>
            <person name="Jung H.I."/>
            <person name="Park S."/>
            <person name="Niu K.M."/>
            <person name="Lee S.W."/>
            <person name="Kothari D."/>
            <person name="Yi K.J."/>
            <person name="Kim S.K."/>
        </authorList>
    </citation>
    <scope>NUCLEOTIDE SEQUENCE</scope>
    <source>
        <strain evidence="16">SK3146</strain>
    </source>
</reference>
<keyword evidence="10" id="KW-0573">Peptidoglycan synthesis</keyword>
<keyword evidence="17" id="KW-1185">Reference proteome</keyword>
<organism evidence="16 17">
    <name type="scientific">Paenibacillus konkukensis</name>
    <dbReference type="NCBI Taxonomy" id="2020716"/>
    <lineage>
        <taxon>Bacteria</taxon>
        <taxon>Bacillati</taxon>
        <taxon>Bacillota</taxon>
        <taxon>Bacilli</taxon>
        <taxon>Bacillales</taxon>
        <taxon>Paenibacillaceae</taxon>
        <taxon>Paenibacillus</taxon>
    </lineage>
</organism>
<dbReference type="InterPro" id="IPR012907">
    <property type="entry name" value="Peptidase_S11_C"/>
</dbReference>
<reference evidence="16" key="1">
    <citation type="submission" date="2018-02" db="EMBL/GenBank/DDBJ databases">
        <authorList>
            <person name="Kim S.-K."/>
            <person name="Jung H.-I."/>
            <person name="Lee S.-W."/>
        </authorList>
    </citation>
    <scope>NUCLEOTIDE SEQUENCE</scope>
    <source>
        <strain evidence="16">SK3146</strain>
    </source>
</reference>
<proteinExistence type="inferred from homology"/>
<keyword evidence="9" id="KW-0133">Cell shape</keyword>
<keyword evidence="8 16" id="KW-0378">Hydrolase</keyword>
<gene>
    <name evidence="16" type="primary">dacA</name>
    <name evidence="16" type="ORF">SK3146_03728</name>
</gene>
<evidence type="ECO:0000256" key="6">
    <source>
        <dbReference type="ARBA" id="ARBA00022670"/>
    </source>
</evidence>
<feature type="domain" description="Peptidase S11 D-Ala-D-Ala carboxypeptidase A C-terminal" evidence="15">
    <location>
        <begin position="314"/>
        <end position="407"/>
    </location>
</feature>
<keyword evidence="5 16" id="KW-0121">Carboxypeptidase</keyword>
<name>A0ABY4RQL4_9BACL</name>